<dbReference type="EMBL" id="AP014612">
    <property type="protein sequence ID" value="BAQ25017.1"/>
    <property type="molecule type" value="Genomic_DNA"/>
</dbReference>
<reference evidence="2 3" key="1">
    <citation type="journal article" date="2016" name="Microbiol. Immunol.">
        <title>Complete genome sequence of Streptococcus troglodytae TKU31 isolated from the oral cavity of a chimpanzee (Pan troglodytes).</title>
        <authorList>
            <person name="Okamoto M."/>
            <person name="Naito M."/>
            <person name="Miyanohara M."/>
            <person name="Imai S."/>
            <person name="Nomura Y."/>
            <person name="Saito W."/>
            <person name="Momoi Y."/>
            <person name="Takada K."/>
            <person name="Miyabe-Nishiwaki T."/>
            <person name="Tomonaga M."/>
            <person name="Hanada N."/>
        </authorList>
    </citation>
    <scope>NUCLEOTIDE SEQUENCE [LARGE SCALE GENOMIC DNA]</scope>
    <source>
        <strain evidence="3">TKU 31</strain>
    </source>
</reference>
<keyword evidence="1" id="KW-0472">Membrane</keyword>
<feature type="transmembrane region" description="Helical" evidence="1">
    <location>
        <begin position="103"/>
        <end position="127"/>
    </location>
</feature>
<dbReference type="AlphaFoldDB" id="A0A1L7LLE2"/>
<protein>
    <submittedName>
        <fullName evidence="2">Proton-translocating NADH-quinone oxidoreductase, chain M</fullName>
    </submittedName>
</protein>
<accession>A0A1L7LLE2</accession>
<feature type="transmembrane region" description="Helical" evidence="1">
    <location>
        <begin position="36"/>
        <end position="57"/>
    </location>
</feature>
<evidence type="ECO:0000313" key="2">
    <source>
        <dbReference type="EMBL" id="BAQ25017.1"/>
    </source>
</evidence>
<evidence type="ECO:0000256" key="1">
    <source>
        <dbReference type="SAM" id="Phobius"/>
    </source>
</evidence>
<proteinExistence type="predicted"/>
<evidence type="ECO:0000313" key="3">
    <source>
        <dbReference type="Proteomes" id="UP000217758"/>
    </source>
</evidence>
<sequence length="133" mass="14978">MKNPAYKRIPFAIALPQLFAIWLISADSHPVWIKHVTFGITMALIFLIFIIVNTATFPDKPAKSDVKRAPQQKLEFRWTYLIPSLSVIPIMIANVAVSSNPVSFKLAVLGITFSLIALVFAITVWLMNRHKES</sequence>
<keyword evidence="1" id="KW-0812">Transmembrane</keyword>
<name>A0A1L7LLE2_9STRE</name>
<keyword evidence="1" id="KW-1133">Transmembrane helix</keyword>
<dbReference type="KEGG" id="strg:SRT_17560"/>
<gene>
    <name evidence="2" type="ORF">SRT_17560</name>
</gene>
<dbReference type="Proteomes" id="UP000217758">
    <property type="component" value="Chromosome"/>
</dbReference>
<feature type="transmembrane region" description="Helical" evidence="1">
    <location>
        <begin position="78"/>
        <end position="97"/>
    </location>
</feature>
<dbReference type="RefSeq" id="WP_128833776.1">
    <property type="nucleotide sequence ID" value="NZ_AP014612.1"/>
</dbReference>
<keyword evidence="3" id="KW-1185">Reference proteome</keyword>
<organism evidence="2 3">
    <name type="scientific">Streptococcus troglodytae</name>
    <dbReference type="NCBI Taxonomy" id="1111760"/>
    <lineage>
        <taxon>Bacteria</taxon>
        <taxon>Bacillati</taxon>
        <taxon>Bacillota</taxon>
        <taxon>Bacilli</taxon>
        <taxon>Lactobacillales</taxon>
        <taxon>Streptococcaceae</taxon>
        <taxon>Streptococcus</taxon>
    </lineage>
</organism>